<dbReference type="Proteomes" id="UP001497516">
    <property type="component" value="Chromosome 10"/>
</dbReference>
<feature type="region of interest" description="Disordered" evidence="1">
    <location>
        <begin position="190"/>
        <end position="210"/>
    </location>
</feature>
<organism evidence="2 3">
    <name type="scientific">Linum trigynum</name>
    <dbReference type="NCBI Taxonomy" id="586398"/>
    <lineage>
        <taxon>Eukaryota</taxon>
        <taxon>Viridiplantae</taxon>
        <taxon>Streptophyta</taxon>
        <taxon>Embryophyta</taxon>
        <taxon>Tracheophyta</taxon>
        <taxon>Spermatophyta</taxon>
        <taxon>Magnoliopsida</taxon>
        <taxon>eudicotyledons</taxon>
        <taxon>Gunneridae</taxon>
        <taxon>Pentapetalae</taxon>
        <taxon>rosids</taxon>
        <taxon>fabids</taxon>
        <taxon>Malpighiales</taxon>
        <taxon>Linaceae</taxon>
        <taxon>Linum</taxon>
    </lineage>
</organism>
<evidence type="ECO:0000313" key="2">
    <source>
        <dbReference type="EMBL" id="CAL1360884.1"/>
    </source>
</evidence>
<evidence type="ECO:0000256" key="1">
    <source>
        <dbReference type="SAM" id="MobiDB-lite"/>
    </source>
</evidence>
<keyword evidence="3" id="KW-1185">Reference proteome</keyword>
<sequence length="210" mass="24126">MFRQLDLRLQSLISSLGIWTGLAAGRIATRRDLQLEKEAVNSDSSKIRHQIHLHRRLLLAIISSERRAFHGPATNPSPDPSLFRRESTSFPPRFRRRGSNNRPQLRRASFQTQAEEKLTMPLQIQKLWDRERRELEGELSPNPPTPIPKRSHLQGLLSLHRLHRCRFPPLSRILSCPVFIIADFPLSLESSPTSTTDFSSEVAEKESELI</sequence>
<dbReference type="AlphaFoldDB" id="A0AAV2CXS7"/>
<accession>A0AAV2CXS7</accession>
<evidence type="ECO:0000313" key="3">
    <source>
        <dbReference type="Proteomes" id="UP001497516"/>
    </source>
</evidence>
<gene>
    <name evidence="2" type="ORF">LTRI10_LOCUS8289</name>
</gene>
<proteinExistence type="predicted"/>
<feature type="region of interest" description="Disordered" evidence="1">
    <location>
        <begin position="69"/>
        <end position="114"/>
    </location>
</feature>
<dbReference type="EMBL" id="OZ034814">
    <property type="protein sequence ID" value="CAL1360884.1"/>
    <property type="molecule type" value="Genomic_DNA"/>
</dbReference>
<protein>
    <submittedName>
        <fullName evidence="2">Uncharacterized protein</fullName>
    </submittedName>
</protein>
<reference evidence="2 3" key="1">
    <citation type="submission" date="2024-04" db="EMBL/GenBank/DDBJ databases">
        <authorList>
            <person name="Fracassetti M."/>
        </authorList>
    </citation>
    <scope>NUCLEOTIDE SEQUENCE [LARGE SCALE GENOMIC DNA]</scope>
</reference>
<name>A0AAV2CXS7_9ROSI</name>